<sequence length="274" mass="29320">MTQRTVAEFLTPAGFAPPSLAAVLREARVLREAGHYAARTAGQRRMARRTPYAGRLVPRAAEPVLLVPGFMAGDATLRPMARSLQREGFRTYDSQIRANVGCTQAAMARLEERLEDIAHHRDSRVRIVGHSLGGVFGRALAVRRPDLVSGVVTMGSPVLAPGAHHATLARTVDVLVRLNRAGLAALMAEDCVAGECAREGFGQARHPIPDDVALTAIYSRRDGIVDWRACVDPEAESVEVTASHVGMAMDSQVIAAVVHALRSTPRTAEVAAAV</sequence>
<dbReference type="EMBL" id="CP038436">
    <property type="protein sequence ID" value="QBX54523.1"/>
    <property type="molecule type" value="Genomic_DNA"/>
</dbReference>
<proteinExistence type="predicted"/>
<accession>A0A4P7ID62</accession>
<dbReference type="PANTHER" id="PTHR37946">
    <property type="entry name" value="SLL1969 PROTEIN"/>
    <property type="match status" value="1"/>
</dbReference>
<organism evidence="2 3">
    <name type="scientific">Nocardioides seonyuensis</name>
    <dbReference type="NCBI Taxonomy" id="2518371"/>
    <lineage>
        <taxon>Bacteria</taxon>
        <taxon>Bacillati</taxon>
        <taxon>Actinomycetota</taxon>
        <taxon>Actinomycetes</taxon>
        <taxon>Propionibacteriales</taxon>
        <taxon>Nocardioidaceae</taxon>
        <taxon>Nocardioides</taxon>
    </lineage>
</organism>
<dbReference type="Gene3D" id="3.40.50.1820">
    <property type="entry name" value="alpha/beta hydrolase"/>
    <property type="match status" value="1"/>
</dbReference>
<dbReference type="AlphaFoldDB" id="A0A4P7ID62"/>
<gene>
    <name evidence="2" type="ORF">EXE58_02920</name>
</gene>
<dbReference type="SUPFAM" id="SSF53474">
    <property type="entry name" value="alpha/beta-Hydrolases"/>
    <property type="match status" value="1"/>
</dbReference>
<evidence type="ECO:0000313" key="3">
    <source>
        <dbReference type="Proteomes" id="UP000294853"/>
    </source>
</evidence>
<name>A0A4P7ID62_9ACTN</name>
<dbReference type="PANTHER" id="PTHR37946:SF1">
    <property type="entry name" value="SLL1969 PROTEIN"/>
    <property type="match status" value="1"/>
</dbReference>
<dbReference type="InterPro" id="IPR029058">
    <property type="entry name" value="AB_hydrolase_fold"/>
</dbReference>
<feature type="domain" description="AB hydrolase-1" evidence="1">
    <location>
        <begin position="63"/>
        <end position="171"/>
    </location>
</feature>
<evidence type="ECO:0000313" key="2">
    <source>
        <dbReference type="EMBL" id="QBX54523.1"/>
    </source>
</evidence>
<reference evidence="2 3" key="1">
    <citation type="submission" date="2019-03" db="EMBL/GenBank/DDBJ databases">
        <title>Three New Species of Nocardioides, Nocardioides euryhalodurans sp. nov., Nocardioides seonyuensis sp. nov. and Nocardioides eburneoflavus sp. nov. Iolated from Soil.</title>
        <authorList>
            <person name="Roh S.G."/>
            <person name="Lee C."/>
            <person name="Kim M.-K."/>
            <person name="Kim S.B."/>
        </authorList>
    </citation>
    <scope>NUCLEOTIDE SEQUENCE [LARGE SCALE GENOMIC DNA]</scope>
    <source>
        <strain evidence="2 3">MMS17-SY207-3</strain>
    </source>
</reference>
<evidence type="ECO:0000259" key="1">
    <source>
        <dbReference type="Pfam" id="PF00561"/>
    </source>
</evidence>
<dbReference type="OrthoDB" id="8871309at2"/>
<dbReference type="KEGG" id="nsn:EXE58_02920"/>
<dbReference type="RefSeq" id="WP_135266496.1">
    <property type="nucleotide sequence ID" value="NZ_CP038436.1"/>
</dbReference>
<dbReference type="Pfam" id="PF00561">
    <property type="entry name" value="Abhydrolase_1"/>
    <property type="match status" value="1"/>
</dbReference>
<protein>
    <submittedName>
        <fullName evidence="2">Alpha/beta fold hydrolase</fullName>
    </submittedName>
</protein>
<dbReference type="GO" id="GO:0016787">
    <property type="term" value="F:hydrolase activity"/>
    <property type="evidence" value="ECO:0007669"/>
    <property type="project" value="UniProtKB-KW"/>
</dbReference>
<dbReference type="Proteomes" id="UP000294853">
    <property type="component" value="Chromosome"/>
</dbReference>
<keyword evidence="3" id="KW-1185">Reference proteome</keyword>
<keyword evidence="2" id="KW-0378">Hydrolase</keyword>
<dbReference type="InterPro" id="IPR000073">
    <property type="entry name" value="AB_hydrolase_1"/>
</dbReference>